<evidence type="ECO:0000313" key="2">
    <source>
        <dbReference type="EMBL" id="RMB98889.1"/>
    </source>
</evidence>
<accession>A0A3M0JJM3</accession>
<gene>
    <name evidence="2" type="ORF">DUI87_24433</name>
</gene>
<dbReference type="Proteomes" id="UP000269221">
    <property type="component" value="Unassembled WGS sequence"/>
</dbReference>
<reference evidence="2 3" key="1">
    <citation type="submission" date="2018-07" db="EMBL/GenBank/DDBJ databases">
        <title>A high quality draft genome assembly of the barn swallow (H. rustica rustica).</title>
        <authorList>
            <person name="Formenti G."/>
            <person name="Chiara M."/>
            <person name="Poveda L."/>
            <person name="Francoijs K.-J."/>
            <person name="Bonisoli-Alquati A."/>
            <person name="Canova L."/>
            <person name="Gianfranceschi L."/>
            <person name="Horner D.S."/>
            <person name="Saino N."/>
        </authorList>
    </citation>
    <scope>NUCLEOTIDE SEQUENCE [LARGE SCALE GENOMIC DNA]</scope>
    <source>
        <strain evidence="2">Chelidonia</strain>
        <tissue evidence="2">Blood</tissue>
    </source>
</reference>
<dbReference type="AlphaFoldDB" id="A0A3M0JJM3"/>
<comment type="caution">
    <text evidence="2">The sequence shown here is derived from an EMBL/GenBank/DDBJ whole genome shotgun (WGS) entry which is preliminary data.</text>
</comment>
<keyword evidence="3" id="KW-1185">Reference proteome</keyword>
<sequence length="82" mass="8901">MARQEEGKPSVRGMLLLLSPSMAAEILATHSLPTASPPKNPPLSTAPAMAWQRSSDQKQEEEMVKASKEEGQSQQNSLTIKI</sequence>
<feature type="region of interest" description="Disordered" evidence="1">
    <location>
        <begin position="29"/>
        <end position="82"/>
    </location>
</feature>
<name>A0A3M0JJM3_HIRRU</name>
<feature type="compositionally biased region" description="Basic and acidic residues" evidence="1">
    <location>
        <begin position="55"/>
        <end position="71"/>
    </location>
</feature>
<evidence type="ECO:0000256" key="1">
    <source>
        <dbReference type="SAM" id="MobiDB-lite"/>
    </source>
</evidence>
<evidence type="ECO:0000313" key="3">
    <source>
        <dbReference type="Proteomes" id="UP000269221"/>
    </source>
</evidence>
<organism evidence="2 3">
    <name type="scientific">Hirundo rustica rustica</name>
    <dbReference type="NCBI Taxonomy" id="333673"/>
    <lineage>
        <taxon>Eukaryota</taxon>
        <taxon>Metazoa</taxon>
        <taxon>Chordata</taxon>
        <taxon>Craniata</taxon>
        <taxon>Vertebrata</taxon>
        <taxon>Euteleostomi</taxon>
        <taxon>Archelosauria</taxon>
        <taxon>Archosauria</taxon>
        <taxon>Dinosauria</taxon>
        <taxon>Saurischia</taxon>
        <taxon>Theropoda</taxon>
        <taxon>Coelurosauria</taxon>
        <taxon>Aves</taxon>
        <taxon>Neognathae</taxon>
        <taxon>Neoaves</taxon>
        <taxon>Telluraves</taxon>
        <taxon>Australaves</taxon>
        <taxon>Passeriformes</taxon>
        <taxon>Sylvioidea</taxon>
        <taxon>Hirundinidae</taxon>
        <taxon>Hirundo</taxon>
    </lineage>
</organism>
<protein>
    <submittedName>
        <fullName evidence="2">Uncharacterized protein</fullName>
    </submittedName>
</protein>
<proteinExistence type="predicted"/>
<feature type="compositionally biased region" description="Polar residues" evidence="1">
    <location>
        <begin position="72"/>
        <end position="82"/>
    </location>
</feature>
<dbReference type="EMBL" id="QRBI01000151">
    <property type="protein sequence ID" value="RMB98889.1"/>
    <property type="molecule type" value="Genomic_DNA"/>
</dbReference>